<dbReference type="Pfam" id="PF00439">
    <property type="entry name" value="Bromodomain"/>
    <property type="match status" value="1"/>
</dbReference>
<dbReference type="InterPro" id="IPR011011">
    <property type="entry name" value="Znf_FYVE_PHD"/>
</dbReference>
<feature type="compositionally biased region" description="Low complexity" evidence="7">
    <location>
        <begin position="330"/>
        <end position="339"/>
    </location>
</feature>
<dbReference type="PROSITE" id="PS01359">
    <property type="entry name" value="ZF_PHD_1"/>
    <property type="match status" value="1"/>
</dbReference>
<protein>
    <recommendedName>
        <fullName evidence="12">Bromodomain adjacent to zinc finger domain 1A</fullName>
    </recommendedName>
</protein>
<feature type="region of interest" description="Disordered" evidence="7">
    <location>
        <begin position="96"/>
        <end position="117"/>
    </location>
</feature>
<keyword evidence="11" id="KW-1185">Reference proteome</keyword>
<evidence type="ECO:0000256" key="4">
    <source>
        <dbReference type="ARBA" id="ARBA00023117"/>
    </source>
</evidence>
<dbReference type="PANTHER" id="PTHR46510">
    <property type="entry name" value="BROMODOMAIN ADJACENT TO ZINC FINGER DOMAIN PROTEIN 1A"/>
    <property type="match status" value="1"/>
</dbReference>
<dbReference type="PROSITE" id="PS50016">
    <property type="entry name" value="ZF_PHD_2"/>
    <property type="match status" value="1"/>
</dbReference>
<dbReference type="Gene3D" id="1.20.920.10">
    <property type="entry name" value="Bromodomain-like"/>
    <property type="match status" value="1"/>
</dbReference>
<dbReference type="SMART" id="SM00249">
    <property type="entry name" value="PHD"/>
    <property type="match status" value="1"/>
</dbReference>
<feature type="compositionally biased region" description="Basic residues" evidence="7">
    <location>
        <begin position="394"/>
        <end position="403"/>
    </location>
</feature>
<evidence type="ECO:0000256" key="1">
    <source>
        <dbReference type="ARBA" id="ARBA00022723"/>
    </source>
</evidence>
<feature type="compositionally biased region" description="Basic residues" evidence="7">
    <location>
        <begin position="309"/>
        <end position="329"/>
    </location>
</feature>
<evidence type="ECO:0000256" key="3">
    <source>
        <dbReference type="ARBA" id="ARBA00022833"/>
    </source>
</evidence>
<dbReference type="Gene3D" id="3.30.40.10">
    <property type="entry name" value="Zinc/RING finger domain, C3HC4 (zinc finger)"/>
    <property type="match status" value="1"/>
</dbReference>
<name>A0ABN9GVV5_9NEOB</name>
<dbReference type="InterPro" id="IPR018359">
    <property type="entry name" value="Bromodomain_CS"/>
</dbReference>
<feature type="compositionally biased region" description="Polar residues" evidence="7">
    <location>
        <begin position="108"/>
        <end position="117"/>
    </location>
</feature>
<gene>
    <name evidence="10" type="ORF">SPARVUS_LOCUS14673707</name>
</gene>
<dbReference type="InterPro" id="IPR036427">
    <property type="entry name" value="Bromodomain-like_sf"/>
</dbReference>
<dbReference type="InterPro" id="IPR019787">
    <property type="entry name" value="Znf_PHD-finger"/>
</dbReference>
<evidence type="ECO:0000313" key="10">
    <source>
        <dbReference type="EMBL" id="CAI9612240.1"/>
    </source>
</evidence>
<feature type="non-terminal residue" evidence="10">
    <location>
        <position position="1"/>
    </location>
</feature>
<sequence>DTKPGQGRSLNAPDSTPTTGEKQLELRLCELLLDIEERIYQGSLGTVKAPDRQLWRAALDNRSYELLVEEPKDKFLKVEDNEVEEMEVDGKQNIKDGLQGMKNEDPSVPSTNASTPQPAATSVQHLARALLQIQQGVERKYLKAPLVDTSESGRIQRTVLDRWRESLQSSGSFSQIFLHLATLDRSILWSRSILNFRCKVCRKKGDSESMFLCDGCERGHHIYCVRPKLKFIPDGDWFCPECRPRRRARKPGRPRRSMDSDVEEEDFAEEEELQRDSEKDGEEETVLFEEENFISFSFSTKKKSKAKLKLPLKIKGRKSTGKPGPKKQSGKSPKSQQGTPKTTPPASKGRGRKANSAPPQEKKGGARHSVHTSQPSAEGHETSLVELVSASGHGRGRGRGKKIKSVDNTPVGSPFAFRPFSLDTVEQTPKGPKEQFENVTPTRKGRGRGKKRSPEISSSDPGNRRSSGRNQGVHELSACEQLVVELVRNEDSWPFMRLVSKAQVPDYFDIIQKPIALNIIREKVNKCEYSSATEFIEDVQLMFRNCFEYNQLDSNEAKAGLRLQSFFVNEAQKLGLEVSCSKPIIPSGPSKKSRI</sequence>
<dbReference type="PRINTS" id="PR00503">
    <property type="entry name" value="BROMODOMAIN"/>
</dbReference>
<evidence type="ECO:0000313" key="11">
    <source>
        <dbReference type="Proteomes" id="UP001162483"/>
    </source>
</evidence>
<dbReference type="Pfam" id="PF00628">
    <property type="entry name" value="PHD"/>
    <property type="match status" value="1"/>
</dbReference>
<reference evidence="10" key="1">
    <citation type="submission" date="2023-05" db="EMBL/GenBank/DDBJ databases">
        <authorList>
            <person name="Stuckert A."/>
        </authorList>
    </citation>
    <scope>NUCLEOTIDE SEQUENCE</scope>
</reference>
<dbReference type="CDD" id="cd15627">
    <property type="entry name" value="PHD_BAZ1A"/>
    <property type="match status" value="1"/>
</dbReference>
<evidence type="ECO:0000256" key="6">
    <source>
        <dbReference type="PROSITE-ProRule" id="PRU00146"/>
    </source>
</evidence>
<evidence type="ECO:0008006" key="12">
    <source>
        <dbReference type="Google" id="ProtNLM"/>
    </source>
</evidence>
<accession>A0ABN9GVV5</accession>
<keyword evidence="1" id="KW-0479">Metal-binding</keyword>
<dbReference type="PROSITE" id="PS50014">
    <property type="entry name" value="BROMODOMAIN_2"/>
    <property type="match status" value="1"/>
</dbReference>
<evidence type="ECO:0000256" key="2">
    <source>
        <dbReference type="ARBA" id="ARBA00022771"/>
    </source>
</evidence>
<dbReference type="InterPro" id="IPR047171">
    <property type="entry name" value="BAZ1A"/>
</dbReference>
<organism evidence="10 11">
    <name type="scientific">Staurois parvus</name>
    <dbReference type="NCBI Taxonomy" id="386267"/>
    <lineage>
        <taxon>Eukaryota</taxon>
        <taxon>Metazoa</taxon>
        <taxon>Chordata</taxon>
        <taxon>Craniata</taxon>
        <taxon>Vertebrata</taxon>
        <taxon>Euteleostomi</taxon>
        <taxon>Amphibia</taxon>
        <taxon>Batrachia</taxon>
        <taxon>Anura</taxon>
        <taxon>Neobatrachia</taxon>
        <taxon>Ranoidea</taxon>
        <taxon>Ranidae</taxon>
        <taxon>Staurois</taxon>
    </lineage>
</organism>
<comment type="caution">
    <text evidence="10">The sequence shown here is derived from an EMBL/GenBank/DDBJ whole genome shotgun (WGS) entry which is preliminary data.</text>
</comment>
<feature type="compositionally biased region" description="Acidic residues" evidence="7">
    <location>
        <begin position="260"/>
        <end position="284"/>
    </location>
</feature>
<keyword evidence="4 5" id="KW-0103">Bromodomain</keyword>
<feature type="domain" description="Bromo" evidence="8">
    <location>
        <begin position="487"/>
        <end position="557"/>
    </location>
</feature>
<dbReference type="InterPro" id="IPR001965">
    <property type="entry name" value="Znf_PHD"/>
</dbReference>
<feature type="compositionally biased region" description="Polar residues" evidence="7">
    <location>
        <begin position="8"/>
        <end position="20"/>
    </location>
</feature>
<dbReference type="InterPro" id="IPR013083">
    <property type="entry name" value="Znf_RING/FYVE/PHD"/>
</dbReference>
<dbReference type="PANTHER" id="PTHR46510:SF1">
    <property type="entry name" value="BROMODOMAIN ADJACENT TO ZINC FINGER DOMAIN PROTEIN 1A"/>
    <property type="match status" value="1"/>
</dbReference>
<dbReference type="Proteomes" id="UP001162483">
    <property type="component" value="Unassembled WGS sequence"/>
</dbReference>
<dbReference type="InterPro" id="IPR019786">
    <property type="entry name" value="Zinc_finger_PHD-type_CS"/>
</dbReference>
<proteinExistence type="predicted"/>
<keyword evidence="3" id="KW-0862">Zinc</keyword>
<keyword evidence="2 6" id="KW-0863">Zinc-finger</keyword>
<feature type="region of interest" description="Disordered" evidence="7">
    <location>
        <begin position="309"/>
        <end position="472"/>
    </location>
</feature>
<dbReference type="EMBL" id="CATNWA010019258">
    <property type="protein sequence ID" value="CAI9612240.1"/>
    <property type="molecule type" value="Genomic_DNA"/>
</dbReference>
<feature type="region of interest" description="Disordered" evidence="7">
    <location>
        <begin position="247"/>
        <end position="284"/>
    </location>
</feature>
<dbReference type="InterPro" id="IPR001487">
    <property type="entry name" value="Bromodomain"/>
</dbReference>
<dbReference type="SMART" id="SM00297">
    <property type="entry name" value="BROMO"/>
    <property type="match status" value="1"/>
</dbReference>
<dbReference type="SUPFAM" id="SSF47370">
    <property type="entry name" value="Bromodomain"/>
    <property type="match status" value="1"/>
</dbReference>
<evidence type="ECO:0000256" key="5">
    <source>
        <dbReference type="PROSITE-ProRule" id="PRU00035"/>
    </source>
</evidence>
<dbReference type="PROSITE" id="PS00633">
    <property type="entry name" value="BROMODOMAIN_1"/>
    <property type="match status" value="1"/>
</dbReference>
<evidence type="ECO:0000256" key="7">
    <source>
        <dbReference type="SAM" id="MobiDB-lite"/>
    </source>
</evidence>
<dbReference type="SUPFAM" id="SSF57903">
    <property type="entry name" value="FYVE/PHD zinc finger"/>
    <property type="match status" value="1"/>
</dbReference>
<evidence type="ECO:0000259" key="9">
    <source>
        <dbReference type="PROSITE" id="PS50016"/>
    </source>
</evidence>
<evidence type="ECO:0000259" key="8">
    <source>
        <dbReference type="PROSITE" id="PS50014"/>
    </source>
</evidence>
<feature type="domain" description="PHD-type" evidence="9">
    <location>
        <begin position="195"/>
        <end position="245"/>
    </location>
</feature>
<feature type="region of interest" description="Disordered" evidence="7">
    <location>
        <begin position="1"/>
        <end position="23"/>
    </location>
</feature>
<feature type="compositionally biased region" description="Polar residues" evidence="7">
    <location>
        <begin position="455"/>
        <end position="470"/>
    </location>
</feature>